<dbReference type="EMBL" id="KN834809">
    <property type="protein sequence ID" value="KIK55073.1"/>
    <property type="molecule type" value="Genomic_DNA"/>
</dbReference>
<evidence type="ECO:0000256" key="1">
    <source>
        <dbReference type="SAM" id="MobiDB-lite"/>
    </source>
</evidence>
<protein>
    <submittedName>
        <fullName evidence="2">Uncharacterized protein</fullName>
    </submittedName>
</protein>
<gene>
    <name evidence="2" type="ORF">GYMLUDRAFT_48027</name>
</gene>
<dbReference type="HOGENOM" id="CLU_3050522_0_0_1"/>
<reference evidence="2 3" key="1">
    <citation type="submission" date="2014-04" db="EMBL/GenBank/DDBJ databases">
        <title>Evolutionary Origins and Diversification of the Mycorrhizal Mutualists.</title>
        <authorList>
            <consortium name="DOE Joint Genome Institute"/>
            <consortium name="Mycorrhizal Genomics Consortium"/>
            <person name="Kohler A."/>
            <person name="Kuo A."/>
            <person name="Nagy L.G."/>
            <person name="Floudas D."/>
            <person name="Copeland A."/>
            <person name="Barry K.W."/>
            <person name="Cichocki N."/>
            <person name="Veneault-Fourrey C."/>
            <person name="LaButti K."/>
            <person name="Lindquist E.A."/>
            <person name="Lipzen A."/>
            <person name="Lundell T."/>
            <person name="Morin E."/>
            <person name="Murat C."/>
            <person name="Riley R."/>
            <person name="Ohm R."/>
            <person name="Sun H."/>
            <person name="Tunlid A."/>
            <person name="Henrissat B."/>
            <person name="Grigoriev I.V."/>
            <person name="Hibbett D.S."/>
            <person name="Martin F."/>
        </authorList>
    </citation>
    <scope>NUCLEOTIDE SEQUENCE [LARGE SCALE GENOMIC DNA]</scope>
    <source>
        <strain evidence="2 3">FD-317 M1</strain>
    </source>
</reference>
<dbReference type="Proteomes" id="UP000053593">
    <property type="component" value="Unassembled WGS sequence"/>
</dbReference>
<keyword evidence="3" id="KW-1185">Reference proteome</keyword>
<accession>A0A0D0CJB1</accession>
<sequence>MTEALAPVVPFSENERSRIYSKIKLPLTTNNVTPDNIAPTPADRCKLTQAEHTA</sequence>
<dbReference type="AlphaFoldDB" id="A0A0D0CJB1"/>
<proteinExistence type="predicted"/>
<feature type="region of interest" description="Disordered" evidence="1">
    <location>
        <begin position="34"/>
        <end position="54"/>
    </location>
</feature>
<organism evidence="2 3">
    <name type="scientific">Collybiopsis luxurians FD-317 M1</name>
    <dbReference type="NCBI Taxonomy" id="944289"/>
    <lineage>
        <taxon>Eukaryota</taxon>
        <taxon>Fungi</taxon>
        <taxon>Dikarya</taxon>
        <taxon>Basidiomycota</taxon>
        <taxon>Agaricomycotina</taxon>
        <taxon>Agaricomycetes</taxon>
        <taxon>Agaricomycetidae</taxon>
        <taxon>Agaricales</taxon>
        <taxon>Marasmiineae</taxon>
        <taxon>Omphalotaceae</taxon>
        <taxon>Collybiopsis</taxon>
        <taxon>Collybiopsis luxurians</taxon>
    </lineage>
</organism>
<name>A0A0D0CJB1_9AGAR</name>
<evidence type="ECO:0000313" key="2">
    <source>
        <dbReference type="EMBL" id="KIK55073.1"/>
    </source>
</evidence>
<evidence type="ECO:0000313" key="3">
    <source>
        <dbReference type="Proteomes" id="UP000053593"/>
    </source>
</evidence>